<dbReference type="Pfam" id="PF13302">
    <property type="entry name" value="Acetyltransf_3"/>
    <property type="match status" value="1"/>
</dbReference>
<keyword evidence="3" id="KW-1185">Reference proteome</keyword>
<dbReference type="PROSITE" id="PS51186">
    <property type="entry name" value="GNAT"/>
    <property type="match status" value="1"/>
</dbReference>
<evidence type="ECO:0000313" key="2">
    <source>
        <dbReference type="EMBL" id="KPC62917.1"/>
    </source>
</evidence>
<dbReference type="Proteomes" id="UP000037982">
    <property type="component" value="Unassembled WGS sequence"/>
</dbReference>
<dbReference type="CDD" id="cd04301">
    <property type="entry name" value="NAT_SF"/>
    <property type="match status" value="1"/>
</dbReference>
<dbReference type="InterPro" id="IPR051908">
    <property type="entry name" value="Ribosomal_N-acetyltransferase"/>
</dbReference>
<dbReference type="GO" id="GO:1990189">
    <property type="term" value="F:protein N-terminal-serine acetyltransferase activity"/>
    <property type="evidence" value="ECO:0007669"/>
    <property type="project" value="TreeGrafter"/>
</dbReference>
<comment type="caution">
    <text evidence="2">The sequence shown here is derived from an EMBL/GenBank/DDBJ whole genome shotgun (WGS) entry which is preliminary data.</text>
</comment>
<accession>A0A0N1JXA9</accession>
<dbReference type="GO" id="GO:0005737">
    <property type="term" value="C:cytoplasm"/>
    <property type="evidence" value="ECO:0007669"/>
    <property type="project" value="TreeGrafter"/>
</dbReference>
<reference evidence="3" key="1">
    <citation type="submission" date="2015-07" db="EMBL/GenBank/DDBJ databases">
        <authorList>
            <person name="Ju K.-S."/>
            <person name="Doroghazi J.R."/>
            <person name="Metcalf W.W."/>
        </authorList>
    </citation>
    <scope>NUCLEOTIDE SEQUENCE [LARGE SCALE GENOMIC DNA]</scope>
    <source>
        <strain evidence="3">NRRL ISP-5002</strain>
    </source>
</reference>
<dbReference type="PANTHER" id="PTHR43441">
    <property type="entry name" value="RIBOSOMAL-PROTEIN-SERINE ACETYLTRANSFERASE"/>
    <property type="match status" value="1"/>
</dbReference>
<dbReference type="GO" id="GO:0008999">
    <property type="term" value="F:protein-N-terminal-alanine acetyltransferase activity"/>
    <property type="evidence" value="ECO:0007669"/>
    <property type="project" value="TreeGrafter"/>
</dbReference>
<dbReference type="SUPFAM" id="SSF55729">
    <property type="entry name" value="Acyl-CoA N-acyltransferases (Nat)"/>
    <property type="match status" value="1"/>
</dbReference>
<dbReference type="InterPro" id="IPR016181">
    <property type="entry name" value="Acyl_CoA_acyltransferase"/>
</dbReference>
<organism evidence="2 3">
    <name type="scientific">Streptomyces chattanoogensis</name>
    <dbReference type="NCBI Taxonomy" id="66876"/>
    <lineage>
        <taxon>Bacteria</taxon>
        <taxon>Bacillati</taxon>
        <taxon>Actinomycetota</taxon>
        <taxon>Actinomycetes</taxon>
        <taxon>Kitasatosporales</taxon>
        <taxon>Streptomycetaceae</taxon>
        <taxon>Streptomyces</taxon>
    </lineage>
</organism>
<dbReference type="AlphaFoldDB" id="A0A0N1JXA9"/>
<gene>
    <name evidence="2" type="ORF">ADL29_17040</name>
</gene>
<dbReference type="PATRIC" id="fig|66876.3.peg.3724"/>
<dbReference type="EMBL" id="LGKG01000135">
    <property type="protein sequence ID" value="KPC62917.1"/>
    <property type="molecule type" value="Genomic_DNA"/>
</dbReference>
<feature type="domain" description="N-acetyltransferase" evidence="1">
    <location>
        <begin position="29"/>
        <end position="187"/>
    </location>
</feature>
<evidence type="ECO:0000313" key="3">
    <source>
        <dbReference type="Proteomes" id="UP000037982"/>
    </source>
</evidence>
<name>A0A0N1JXA9_9ACTN</name>
<dbReference type="RefSeq" id="WP_053924475.1">
    <property type="nucleotide sequence ID" value="NZ_LGKG01000135.1"/>
</dbReference>
<keyword evidence="2" id="KW-0808">Transferase</keyword>
<evidence type="ECO:0000259" key="1">
    <source>
        <dbReference type="PROSITE" id="PS51186"/>
    </source>
</evidence>
<protein>
    <submittedName>
        <fullName evidence="2">Acetyltransferase</fullName>
    </submittedName>
</protein>
<proteinExistence type="predicted"/>
<dbReference type="InterPro" id="IPR000182">
    <property type="entry name" value="GNAT_dom"/>
</dbReference>
<dbReference type="PANTHER" id="PTHR43441:SF10">
    <property type="entry name" value="ACETYLTRANSFERASE"/>
    <property type="match status" value="1"/>
</dbReference>
<sequence length="195" mass="21677">MTSDIVPAIPAGTLCAAAQPSLTSRDGELLLRPWAGDDAAVLLAAYQDPAMQRWFVRRLQTHEDALMWIATWEREWQRESSAHWAIARADDGAVVGRVALRRMELLHGLAECAYWVLPHARGKGIAPRSLVTLADWAFDEAGFHRLELMHSDRNEASCRVAAKAGFAGEGIRRSALRHADGWHDMHQHARVQGDA</sequence>
<dbReference type="Gene3D" id="3.40.630.30">
    <property type="match status" value="1"/>
</dbReference>